<dbReference type="EMBL" id="MU154554">
    <property type="protein sequence ID" value="KAF9496221.1"/>
    <property type="molecule type" value="Genomic_DNA"/>
</dbReference>
<keyword evidence="2" id="KW-1185">Reference proteome</keyword>
<evidence type="ECO:0000313" key="2">
    <source>
        <dbReference type="Proteomes" id="UP000807025"/>
    </source>
</evidence>
<gene>
    <name evidence="1" type="ORF">BDN71DRAFT_1430350</name>
</gene>
<sequence length="114" mass="12406">MLVVTEVKGLALAGQAAAEKDDEATAGMAILSWASKLARLARLALLDMAVVVLQVADGLSRRNRGGSIATFQLMVPPSKVTAEKKELLSSFIDNFLKAQKKNQLDKFWVTLYLE</sequence>
<protein>
    <submittedName>
        <fullName evidence="1">Uncharacterized protein</fullName>
    </submittedName>
</protein>
<evidence type="ECO:0000313" key="1">
    <source>
        <dbReference type="EMBL" id="KAF9496221.1"/>
    </source>
</evidence>
<proteinExistence type="predicted"/>
<dbReference type="AlphaFoldDB" id="A0A9P6D7U3"/>
<reference evidence="1" key="1">
    <citation type="submission" date="2020-11" db="EMBL/GenBank/DDBJ databases">
        <authorList>
            <consortium name="DOE Joint Genome Institute"/>
            <person name="Ahrendt S."/>
            <person name="Riley R."/>
            <person name="Andreopoulos W."/>
            <person name="Labutti K."/>
            <person name="Pangilinan J."/>
            <person name="Ruiz-Duenas F.J."/>
            <person name="Barrasa J.M."/>
            <person name="Sanchez-Garcia M."/>
            <person name="Camarero S."/>
            <person name="Miyauchi S."/>
            <person name="Serrano A."/>
            <person name="Linde D."/>
            <person name="Babiker R."/>
            <person name="Drula E."/>
            <person name="Ayuso-Fernandez I."/>
            <person name="Pacheco R."/>
            <person name="Padilla G."/>
            <person name="Ferreira P."/>
            <person name="Barriuso J."/>
            <person name="Kellner H."/>
            <person name="Castanera R."/>
            <person name="Alfaro M."/>
            <person name="Ramirez L."/>
            <person name="Pisabarro A.G."/>
            <person name="Kuo A."/>
            <person name="Tritt A."/>
            <person name="Lipzen A."/>
            <person name="He G."/>
            <person name="Yan M."/>
            <person name="Ng V."/>
            <person name="Cullen D."/>
            <person name="Martin F."/>
            <person name="Rosso M.-N."/>
            <person name="Henrissat B."/>
            <person name="Hibbett D."/>
            <person name="Martinez A.T."/>
            <person name="Grigoriev I.V."/>
        </authorList>
    </citation>
    <scope>NUCLEOTIDE SEQUENCE</scope>
    <source>
        <strain evidence="1">ATCC 90797</strain>
    </source>
</reference>
<organism evidence="1 2">
    <name type="scientific">Pleurotus eryngii</name>
    <name type="common">Boletus of the steppes</name>
    <dbReference type="NCBI Taxonomy" id="5323"/>
    <lineage>
        <taxon>Eukaryota</taxon>
        <taxon>Fungi</taxon>
        <taxon>Dikarya</taxon>
        <taxon>Basidiomycota</taxon>
        <taxon>Agaricomycotina</taxon>
        <taxon>Agaricomycetes</taxon>
        <taxon>Agaricomycetidae</taxon>
        <taxon>Agaricales</taxon>
        <taxon>Pleurotineae</taxon>
        <taxon>Pleurotaceae</taxon>
        <taxon>Pleurotus</taxon>
    </lineage>
</organism>
<dbReference type="Proteomes" id="UP000807025">
    <property type="component" value="Unassembled WGS sequence"/>
</dbReference>
<name>A0A9P6D7U3_PLEER</name>
<accession>A0A9P6D7U3</accession>
<comment type="caution">
    <text evidence="1">The sequence shown here is derived from an EMBL/GenBank/DDBJ whole genome shotgun (WGS) entry which is preliminary data.</text>
</comment>
<dbReference type="OrthoDB" id="2803783at2759"/>